<protein>
    <submittedName>
        <fullName evidence="8">Putative g1/s-specific cyclin d</fullName>
    </submittedName>
</protein>
<dbReference type="CDD" id="cd20516">
    <property type="entry name" value="CYCLIN_CCND_rpt2"/>
    <property type="match status" value="1"/>
</dbReference>
<feature type="region of interest" description="Disordered" evidence="5">
    <location>
        <begin position="266"/>
        <end position="291"/>
    </location>
</feature>
<feature type="domain" description="Cyclin C-terminal" evidence="7">
    <location>
        <begin position="154"/>
        <end position="277"/>
    </location>
</feature>
<dbReference type="InterPro" id="IPR048258">
    <property type="entry name" value="Cyclins_cyclin-box"/>
</dbReference>
<reference evidence="8" key="1">
    <citation type="journal article" date="2014" name="PLoS Negl. Trop. Dis.">
        <title>An updated insight into the Sialotranscriptome of Triatoma infestans: developmental stage and geographic variations.</title>
        <authorList>
            <person name="Schwarz A."/>
            <person name="Medrano-Mercado N."/>
            <person name="Schaub G.A."/>
            <person name="Struchiner C.J."/>
            <person name="Bargues M.D."/>
            <person name="Levy M.Z."/>
            <person name="Ribeiro J.M."/>
        </authorList>
    </citation>
    <scope>NUCLEOTIDE SEQUENCE</scope>
    <source>
        <strain evidence="8">Chile</strain>
        <tissue evidence="8">Salivary glands</tissue>
    </source>
</reference>
<dbReference type="PROSITE" id="PS00292">
    <property type="entry name" value="CYCLINS"/>
    <property type="match status" value="1"/>
</dbReference>
<dbReference type="InterPro" id="IPR039361">
    <property type="entry name" value="Cyclin"/>
</dbReference>
<dbReference type="Gene3D" id="1.10.472.10">
    <property type="entry name" value="Cyclin-like"/>
    <property type="match status" value="2"/>
</dbReference>
<keyword evidence="1" id="KW-0132">Cell division</keyword>
<dbReference type="InterPro" id="IPR046965">
    <property type="entry name" value="Cyclin_A/B-like"/>
</dbReference>
<dbReference type="InterPro" id="IPR036915">
    <property type="entry name" value="Cyclin-like_sf"/>
</dbReference>
<evidence type="ECO:0000256" key="4">
    <source>
        <dbReference type="RuleBase" id="RU000383"/>
    </source>
</evidence>
<dbReference type="PANTHER" id="PTHR10177">
    <property type="entry name" value="CYCLINS"/>
    <property type="match status" value="1"/>
</dbReference>
<feature type="domain" description="Cyclin-like" evidence="6">
    <location>
        <begin position="61"/>
        <end position="145"/>
    </location>
</feature>
<dbReference type="Pfam" id="PF00134">
    <property type="entry name" value="Cyclin_N"/>
    <property type="match status" value="1"/>
</dbReference>
<dbReference type="GO" id="GO:0051301">
    <property type="term" value="P:cell division"/>
    <property type="evidence" value="ECO:0007669"/>
    <property type="project" value="UniProtKB-KW"/>
</dbReference>
<evidence type="ECO:0000313" key="8">
    <source>
        <dbReference type="EMBL" id="JAC14784.1"/>
    </source>
</evidence>
<dbReference type="PIRSF" id="PIRSF001771">
    <property type="entry name" value="Cyclin_A_B_D_E"/>
    <property type="match status" value="1"/>
</dbReference>
<dbReference type="Pfam" id="PF02984">
    <property type="entry name" value="Cyclin_C"/>
    <property type="match status" value="1"/>
</dbReference>
<dbReference type="SMART" id="SM01332">
    <property type="entry name" value="Cyclin_C"/>
    <property type="match status" value="1"/>
</dbReference>
<comment type="similarity">
    <text evidence="4">Belongs to the cyclin family.</text>
</comment>
<dbReference type="InterPro" id="IPR006671">
    <property type="entry name" value="Cyclin_N"/>
</dbReference>
<evidence type="ECO:0000256" key="3">
    <source>
        <dbReference type="ARBA" id="ARBA00023306"/>
    </source>
</evidence>
<dbReference type="EMBL" id="GBBI01003928">
    <property type="protein sequence ID" value="JAC14784.1"/>
    <property type="molecule type" value="mRNA"/>
</dbReference>
<dbReference type="InterPro" id="IPR004367">
    <property type="entry name" value="Cyclin_C-dom"/>
</dbReference>
<accession>A0A023F1B4</accession>
<keyword evidence="2 4" id="KW-0195">Cyclin</keyword>
<keyword evidence="3" id="KW-0131">Cell cycle</keyword>
<organism evidence="8">
    <name type="scientific">Triatoma infestans</name>
    <name type="common">Assassin bug</name>
    <dbReference type="NCBI Taxonomy" id="30076"/>
    <lineage>
        <taxon>Eukaryota</taxon>
        <taxon>Metazoa</taxon>
        <taxon>Ecdysozoa</taxon>
        <taxon>Arthropoda</taxon>
        <taxon>Hexapoda</taxon>
        <taxon>Insecta</taxon>
        <taxon>Pterygota</taxon>
        <taxon>Neoptera</taxon>
        <taxon>Paraneoptera</taxon>
        <taxon>Hemiptera</taxon>
        <taxon>Heteroptera</taxon>
        <taxon>Panheteroptera</taxon>
        <taxon>Cimicomorpha</taxon>
        <taxon>Reduviidae</taxon>
        <taxon>Triatominae</taxon>
        <taxon>Triatoma</taxon>
    </lineage>
</organism>
<dbReference type="InterPro" id="IPR013763">
    <property type="entry name" value="Cyclin-like_dom"/>
</dbReference>
<dbReference type="AlphaFoldDB" id="A0A023F1B4"/>
<evidence type="ECO:0000259" key="6">
    <source>
        <dbReference type="SMART" id="SM00385"/>
    </source>
</evidence>
<evidence type="ECO:0000259" key="7">
    <source>
        <dbReference type="SMART" id="SM01332"/>
    </source>
</evidence>
<evidence type="ECO:0000256" key="5">
    <source>
        <dbReference type="SAM" id="MobiDB-lite"/>
    </source>
</evidence>
<sequence length="291" mass="33158">MDLLCTERAADCSAYCDPMLLDDPRVLKNLLKTEEFYTTNSSYFQNVQTEITPEMRKIVAEWMLEVCEEERCQDEVFPLAMNIMDRYLSLVNIKKTQLQMLGTVCLLLATKLRQPNPLMSMLLSSYTDYSAPVEDIPGWELMVACRLKWDLAAITPVDFVGHILHRLPLDGELRAMVTRHAHTFISLAARESKFCMFTPSIIAGASVASALNGIRWSSRGGWPLSRLMDMLSRLLFVEKEYLCTCLGQLEEMLSDSLTQAAQALQQQQQMEDESQPEFKPQTPTDVNKVHF</sequence>
<evidence type="ECO:0000256" key="2">
    <source>
        <dbReference type="ARBA" id="ARBA00023127"/>
    </source>
</evidence>
<proteinExistence type="evidence at transcript level"/>
<dbReference type="FunFam" id="1.10.472.10:FF:000003">
    <property type="entry name" value="G1/S-specific cyclin-D2"/>
    <property type="match status" value="1"/>
</dbReference>
<name>A0A023F1B4_TRIIF</name>
<dbReference type="SMART" id="SM00385">
    <property type="entry name" value="CYCLIN"/>
    <property type="match status" value="1"/>
</dbReference>
<dbReference type="GO" id="GO:0016538">
    <property type="term" value="F:cyclin-dependent protein serine/threonine kinase regulator activity"/>
    <property type="evidence" value="ECO:0007669"/>
    <property type="project" value="InterPro"/>
</dbReference>
<dbReference type="SUPFAM" id="SSF47954">
    <property type="entry name" value="Cyclin-like"/>
    <property type="match status" value="2"/>
</dbReference>
<evidence type="ECO:0000256" key="1">
    <source>
        <dbReference type="ARBA" id="ARBA00022618"/>
    </source>
</evidence>
<dbReference type="GO" id="GO:0044772">
    <property type="term" value="P:mitotic cell cycle phase transition"/>
    <property type="evidence" value="ECO:0007669"/>
    <property type="project" value="InterPro"/>
</dbReference>